<dbReference type="KEGG" id="xfr:BER92_01920"/>
<dbReference type="Proteomes" id="UP000195953">
    <property type="component" value="Chromosome 1"/>
</dbReference>
<dbReference type="EMBL" id="LT853885">
    <property type="protein sequence ID" value="SMR01713.1"/>
    <property type="molecule type" value="Genomic_DNA"/>
</dbReference>
<organism evidence="1 2">
    <name type="scientific">Xanthomonas fragariae</name>
    <dbReference type="NCBI Taxonomy" id="48664"/>
    <lineage>
        <taxon>Bacteria</taxon>
        <taxon>Pseudomonadati</taxon>
        <taxon>Pseudomonadota</taxon>
        <taxon>Gammaproteobacteria</taxon>
        <taxon>Lysobacterales</taxon>
        <taxon>Lysobacteraceae</taxon>
        <taxon>Xanthomonas</taxon>
    </lineage>
</organism>
<proteinExistence type="predicted"/>
<protein>
    <submittedName>
        <fullName evidence="1">Uncharacterized protein</fullName>
    </submittedName>
</protein>
<dbReference type="STRING" id="48664.BER92_01920"/>
<accession>A0A1Y6HJW7</accession>
<reference evidence="1 2" key="1">
    <citation type="submission" date="2017-05" db="EMBL/GenBank/DDBJ databases">
        <authorList>
            <person name="Song R."/>
            <person name="Chenine A.L."/>
            <person name="Ruprecht R.M."/>
        </authorList>
    </citation>
    <scope>NUCLEOTIDE SEQUENCE [LARGE SCALE GENOMIC DNA]</scope>
    <source>
        <strain evidence="1">PD5205</strain>
    </source>
</reference>
<sequence>MSILGTHLHCVLGCITGMLEGITGSVDLSDYIFKRKPARKPLIQCDDVFHAVCFTGTLQEIPKNFLGCASKRHDGEKITFVEKDLTGCLNLTFCYI</sequence>
<evidence type="ECO:0000313" key="1">
    <source>
        <dbReference type="EMBL" id="SMR01713.1"/>
    </source>
</evidence>
<dbReference type="AlphaFoldDB" id="A0A1Y6HJW7"/>
<evidence type="ECO:0000313" key="2">
    <source>
        <dbReference type="Proteomes" id="UP000195953"/>
    </source>
</evidence>
<name>A0A1Y6HJW7_9XANT</name>
<gene>
    <name evidence="1" type="ORF">PD5205_00393</name>
</gene>